<organism evidence="1 2">
    <name type="scientific">Collybiopsis confluens</name>
    <dbReference type="NCBI Taxonomy" id="2823264"/>
    <lineage>
        <taxon>Eukaryota</taxon>
        <taxon>Fungi</taxon>
        <taxon>Dikarya</taxon>
        <taxon>Basidiomycota</taxon>
        <taxon>Agaricomycotina</taxon>
        <taxon>Agaricomycetes</taxon>
        <taxon>Agaricomycetidae</taxon>
        <taxon>Agaricales</taxon>
        <taxon>Marasmiineae</taxon>
        <taxon>Omphalotaceae</taxon>
        <taxon>Collybiopsis</taxon>
    </lineage>
</organism>
<name>A0A8H5G1B3_9AGAR</name>
<accession>A0A8H5G1B3</accession>
<keyword evidence="2" id="KW-1185">Reference proteome</keyword>
<sequence length="141" mass="15751">MFHLPPKSHPSLQLVNDPVIANGGGTYNITTEQIGVEGVPTTLVLALIESWAQTTIDGIAAEWLVLTVVVDSCVKAKISLRVASATYSVYIRPQKFCSFVWLKIEIRVIYEFSLKILPKKLLFSSFRRDQNKGASAWTIWV</sequence>
<protein>
    <submittedName>
        <fullName evidence="1">Uncharacterized protein</fullName>
    </submittedName>
</protein>
<dbReference type="OrthoDB" id="3018247at2759"/>
<dbReference type="Proteomes" id="UP000518752">
    <property type="component" value="Unassembled WGS sequence"/>
</dbReference>
<evidence type="ECO:0000313" key="1">
    <source>
        <dbReference type="EMBL" id="KAF5356461.1"/>
    </source>
</evidence>
<dbReference type="EMBL" id="JAACJN010000247">
    <property type="protein sequence ID" value="KAF5356461.1"/>
    <property type="molecule type" value="Genomic_DNA"/>
</dbReference>
<comment type="caution">
    <text evidence="1">The sequence shown here is derived from an EMBL/GenBank/DDBJ whole genome shotgun (WGS) entry which is preliminary data.</text>
</comment>
<dbReference type="AlphaFoldDB" id="A0A8H5G1B3"/>
<proteinExistence type="predicted"/>
<evidence type="ECO:0000313" key="2">
    <source>
        <dbReference type="Proteomes" id="UP000518752"/>
    </source>
</evidence>
<gene>
    <name evidence="1" type="ORF">D9757_012466</name>
</gene>
<reference evidence="1 2" key="1">
    <citation type="journal article" date="2020" name="ISME J.">
        <title>Uncovering the hidden diversity of litter-decomposition mechanisms in mushroom-forming fungi.</title>
        <authorList>
            <person name="Floudas D."/>
            <person name="Bentzer J."/>
            <person name="Ahren D."/>
            <person name="Johansson T."/>
            <person name="Persson P."/>
            <person name="Tunlid A."/>
        </authorList>
    </citation>
    <scope>NUCLEOTIDE SEQUENCE [LARGE SCALE GENOMIC DNA]</scope>
    <source>
        <strain evidence="1 2">CBS 406.79</strain>
    </source>
</reference>